<dbReference type="AlphaFoldDB" id="A0A326RMB0"/>
<dbReference type="EMBL" id="QKTX01000015">
    <property type="protein sequence ID" value="PZV79137.1"/>
    <property type="molecule type" value="Genomic_DNA"/>
</dbReference>
<reference evidence="1 2" key="1">
    <citation type="submission" date="2018-06" db="EMBL/GenBank/DDBJ databases">
        <title>Genomic Encyclopedia of Archaeal and Bacterial Type Strains, Phase II (KMG-II): from individual species to whole genera.</title>
        <authorList>
            <person name="Goeker M."/>
        </authorList>
    </citation>
    <scope>NUCLEOTIDE SEQUENCE [LARGE SCALE GENOMIC DNA]</scope>
    <source>
        <strain evidence="1 2">T4</strain>
    </source>
</reference>
<evidence type="ECO:0000313" key="2">
    <source>
        <dbReference type="Proteomes" id="UP000248917"/>
    </source>
</evidence>
<dbReference type="Proteomes" id="UP000248917">
    <property type="component" value="Unassembled WGS sequence"/>
</dbReference>
<comment type="caution">
    <text evidence="1">The sequence shown here is derived from an EMBL/GenBank/DDBJ whole genome shotgun (WGS) entry which is preliminary data.</text>
</comment>
<organism evidence="1 2">
    <name type="scientific">Algoriphagus aquaeductus</name>
    <dbReference type="NCBI Taxonomy" id="475299"/>
    <lineage>
        <taxon>Bacteria</taxon>
        <taxon>Pseudomonadati</taxon>
        <taxon>Bacteroidota</taxon>
        <taxon>Cytophagia</taxon>
        <taxon>Cytophagales</taxon>
        <taxon>Cyclobacteriaceae</taxon>
        <taxon>Algoriphagus</taxon>
    </lineage>
</organism>
<protein>
    <recommendedName>
        <fullName evidence="3">Exostosin family protein</fullName>
    </recommendedName>
</protein>
<dbReference type="OrthoDB" id="1416011at2"/>
<keyword evidence="2" id="KW-1185">Reference proteome</keyword>
<name>A0A326RMB0_9BACT</name>
<gene>
    <name evidence="1" type="ORF">CLV31_11597</name>
</gene>
<evidence type="ECO:0008006" key="3">
    <source>
        <dbReference type="Google" id="ProtNLM"/>
    </source>
</evidence>
<dbReference type="RefSeq" id="WP_111394400.1">
    <property type="nucleotide sequence ID" value="NZ_QKTX01000015.1"/>
</dbReference>
<sequence>MQKLKVYFPQLSNQKSILFEIAERASDDSLVLSELGEENFLQVDDPKDADWILIPVFLTDLVSDEGRNFIRKWHDLALKFRKPFGLFSNSDLVIDPKVEHYFLFTPGSYASEANMIELPAFLSQDPLKLYFQGLICPIQKSVKPTLGFCGQATSNGLKTLKDYFQIQGLRLNKKWGKSNLLKVPFFLPAFERYKLLSYLEESDLIDTDFIYRTKYRAGAQTALEKTKVEKEFYQNIRNNLFTVCLRGMGNYSVRFFQTLAMGRIPILIDTDSKIPFRRFIKESEFYISIPYEKRNSIDEAISQFFRDKTSDELEDWQRRCRKVWEDYYQKDHLMKFLSMEMDQILKESFMIP</sequence>
<evidence type="ECO:0000313" key="1">
    <source>
        <dbReference type="EMBL" id="PZV79137.1"/>
    </source>
</evidence>
<accession>A0A326RMB0</accession>
<proteinExistence type="predicted"/>